<protein>
    <submittedName>
        <fullName evidence="7">RNF13</fullName>
    </submittedName>
</protein>
<dbReference type="EMBL" id="LWDP01000130">
    <property type="protein sequence ID" value="ORD93258.1"/>
    <property type="molecule type" value="Genomic_DNA"/>
</dbReference>
<dbReference type="InterPro" id="IPR051834">
    <property type="entry name" value="RING_finger_E3_ligase"/>
</dbReference>
<dbReference type="SMART" id="SM00184">
    <property type="entry name" value="RING"/>
    <property type="match status" value="1"/>
</dbReference>
<dbReference type="GO" id="GO:0008270">
    <property type="term" value="F:zinc ion binding"/>
    <property type="evidence" value="ECO:0007669"/>
    <property type="project" value="UniProtKB-KW"/>
</dbReference>
<feature type="transmembrane region" description="Helical" evidence="5">
    <location>
        <begin position="186"/>
        <end position="206"/>
    </location>
</feature>
<keyword evidence="1" id="KW-0479">Metal-binding</keyword>
<keyword evidence="5" id="KW-1133">Transmembrane helix</keyword>
<dbReference type="CDD" id="cd16474">
    <property type="entry name" value="RING-H2_RNF111-like"/>
    <property type="match status" value="1"/>
</dbReference>
<keyword evidence="5" id="KW-0472">Membrane</keyword>
<evidence type="ECO:0000256" key="5">
    <source>
        <dbReference type="SAM" id="Phobius"/>
    </source>
</evidence>
<dbReference type="GO" id="GO:0005634">
    <property type="term" value="C:nucleus"/>
    <property type="evidence" value="ECO:0007669"/>
    <property type="project" value="TreeGrafter"/>
</dbReference>
<dbReference type="Proteomes" id="UP000192639">
    <property type="component" value="Unassembled WGS sequence"/>
</dbReference>
<name>A0A1Y1S4E1_9MICR</name>
<dbReference type="InterPro" id="IPR013083">
    <property type="entry name" value="Znf_RING/FYVE/PHD"/>
</dbReference>
<dbReference type="PROSITE" id="PS50089">
    <property type="entry name" value="ZF_RING_2"/>
    <property type="match status" value="1"/>
</dbReference>
<gene>
    <name evidence="7" type="primary">RNF13</name>
    <name evidence="7" type="ORF">ECANGB1_489</name>
</gene>
<dbReference type="FunFam" id="3.30.40.10:FF:000388">
    <property type="entry name" value="Putative RING zinc finger domain superfamily protein"/>
    <property type="match status" value="1"/>
</dbReference>
<dbReference type="InterPro" id="IPR001841">
    <property type="entry name" value="Znf_RING"/>
</dbReference>
<dbReference type="Pfam" id="PF13639">
    <property type="entry name" value="zf-RING_2"/>
    <property type="match status" value="1"/>
</dbReference>
<dbReference type="GO" id="GO:0006511">
    <property type="term" value="P:ubiquitin-dependent protein catabolic process"/>
    <property type="evidence" value="ECO:0007669"/>
    <property type="project" value="TreeGrafter"/>
</dbReference>
<keyword evidence="8" id="KW-1185">Reference proteome</keyword>
<evidence type="ECO:0000313" key="7">
    <source>
        <dbReference type="EMBL" id="ORD93258.1"/>
    </source>
</evidence>
<accession>A0A1Y1S4E1</accession>
<keyword evidence="5" id="KW-0812">Transmembrane</keyword>
<dbReference type="VEuPathDB" id="MicrosporidiaDB:ECANGB1_489"/>
<evidence type="ECO:0000313" key="8">
    <source>
        <dbReference type="Proteomes" id="UP000192639"/>
    </source>
</evidence>
<evidence type="ECO:0000256" key="4">
    <source>
        <dbReference type="PROSITE-ProRule" id="PRU00175"/>
    </source>
</evidence>
<proteinExistence type="predicted"/>
<dbReference type="PANTHER" id="PTHR45931:SF3">
    <property type="entry name" value="RING ZINC FINGER-CONTAINING PROTEIN"/>
    <property type="match status" value="1"/>
</dbReference>
<comment type="caution">
    <text evidence="7">The sequence shown here is derived from an EMBL/GenBank/DDBJ whole genome shotgun (WGS) entry which is preliminary data.</text>
</comment>
<evidence type="ECO:0000259" key="6">
    <source>
        <dbReference type="PROSITE" id="PS50089"/>
    </source>
</evidence>
<dbReference type="PANTHER" id="PTHR45931">
    <property type="entry name" value="SI:CH211-59O9.10"/>
    <property type="match status" value="1"/>
</dbReference>
<keyword evidence="3" id="KW-0862">Zinc</keyword>
<dbReference type="SUPFAM" id="SSF57850">
    <property type="entry name" value="RING/U-box"/>
    <property type="match status" value="1"/>
</dbReference>
<evidence type="ECO:0000256" key="1">
    <source>
        <dbReference type="ARBA" id="ARBA00022723"/>
    </source>
</evidence>
<evidence type="ECO:0000256" key="2">
    <source>
        <dbReference type="ARBA" id="ARBA00022771"/>
    </source>
</evidence>
<dbReference type="GO" id="GO:0061630">
    <property type="term" value="F:ubiquitin protein ligase activity"/>
    <property type="evidence" value="ECO:0007669"/>
    <property type="project" value="TreeGrafter"/>
</dbReference>
<organism evidence="7 8">
    <name type="scientific">Enterospora canceri</name>
    <dbReference type="NCBI Taxonomy" id="1081671"/>
    <lineage>
        <taxon>Eukaryota</taxon>
        <taxon>Fungi</taxon>
        <taxon>Fungi incertae sedis</taxon>
        <taxon>Microsporidia</taxon>
        <taxon>Enterocytozoonidae</taxon>
        <taxon>Enterospora</taxon>
    </lineage>
</organism>
<dbReference type="AlphaFoldDB" id="A0A1Y1S4E1"/>
<feature type="domain" description="RING-type" evidence="6">
    <location>
        <begin position="236"/>
        <end position="277"/>
    </location>
</feature>
<keyword evidence="2 4" id="KW-0863">Zinc-finger</keyword>
<evidence type="ECO:0000256" key="3">
    <source>
        <dbReference type="ARBA" id="ARBA00022833"/>
    </source>
</evidence>
<reference evidence="7 8" key="1">
    <citation type="journal article" date="2017" name="Environ. Microbiol.">
        <title>Decay of the glycolytic pathway and adaptation to intranuclear parasitism within Enterocytozoonidae microsporidia.</title>
        <authorList>
            <person name="Wiredu Boakye D."/>
            <person name="Jaroenlak P."/>
            <person name="Prachumwat A."/>
            <person name="Williams T.A."/>
            <person name="Bateman K.S."/>
            <person name="Itsathitphaisarn O."/>
            <person name="Sritunyalucksana K."/>
            <person name="Paszkiewicz K.H."/>
            <person name="Moore K.A."/>
            <person name="Stentiford G.D."/>
            <person name="Williams B.A."/>
        </authorList>
    </citation>
    <scope>NUCLEOTIDE SEQUENCE [LARGE SCALE GENOMIC DNA]</scope>
    <source>
        <strain evidence="7 8">GB1</strain>
    </source>
</reference>
<sequence>MNSSVALVYRILRLQIKIPLHPHEFSYEMARPDEISSDDHAYESDASDDPSMDNYYQEVRMVEYLRLHPYIGLSGVPAVSSVEYLADSGRIEKRTSTARKLESVFIIKRPGYNYDGTFYRSSFRRNEVEMKSGRKARQNLVPEASNFFTVSQFNFYLLKLLNLLKYRGRISYTYTEFEYIPLSIQVFFHAPLIITAIVVFLVVLTFDSELSIDAIKDEIEKLPERKFDGTGENRECTICLEQYENGDSVRELPCKHLFHTGCIDSWLMTSLRCPICRHSVSKLTETHGFEVYRNINYV</sequence>
<dbReference type="Gene3D" id="3.30.40.10">
    <property type="entry name" value="Zinc/RING finger domain, C3HC4 (zinc finger)"/>
    <property type="match status" value="1"/>
</dbReference>
<dbReference type="OrthoDB" id="2195945at2759"/>